<accession>A0A6J5ZIW3</accession>
<dbReference type="AlphaFoldDB" id="A0A6J5ZIW3"/>
<evidence type="ECO:0000313" key="1">
    <source>
        <dbReference type="EMBL" id="CAB4340739.1"/>
    </source>
</evidence>
<sequence>MNLKMISGFIHLKRYSGLVKRYLTVPILLVFVSGCSSSSTPQDPQAQIVSFVDSINSAAACTSEGYTACMNLRLSLAYPGSMDQGEAKKCIASRPDDPNYRYDLVLAESTITRDDAWVGPAAADSPDWLFAGQKPAGDTYKADVVISENYSGQDSTVKWNTHFTIKDGRVYWFPRIC</sequence>
<proteinExistence type="predicted"/>
<gene>
    <name evidence="1" type="ORF">UFOPK3770_00934</name>
</gene>
<reference evidence="1" key="1">
    <citation type="submission" date="2020-05" db="EMBL/GenBank/DDBJ databases">
        <authorList>
            <person name="Chiriac C."/>
            <person name="Salcher M."/>
            <person name="Ghai R."/>
            <person name="Kavagutti S V."/>
        </authorList>
    </citation>
    <scope>NUCLEOTIDE SEQUENCE</scope>
</reference>
<dbReference type="PROSITE" id="PS51257">
    <property type="entry name" value="PROKAR_LIPOPROTEIN"/>
    <property type="match status" value="1"/>
</dbReference>
<organism evidence="1">
    <name type="scientific">freshwater metagenome</name>
    <dbReference type="NCBI Taxonomy" id="449393"/>
    <lineage>
        <taxon>unclassified sequences</taxon>
        <taxon>metagenomes</taxon>
        <taxon>ecological metagenomes</taxon>
    </lineage>
</organism>
<name>A0A6J5ZIW3_9ZZZZ</name>
<dbReference type="EMBL" id="CAESAJ010000104">
    <property type="protein sequence ID" value="CAB4340739.1"/>
    <property type="molecule type" value="Genomic_DNA"/>
</dbReference>
<protein>
    <submittedName>
        <fullName evidence="1">Unannotated protein</fullName>
    </submittedName>
</protein>